<keyword evidence="5" id="KW-0611">Plant defense</keyword>
<dbReference type="EMBL" id="JACGWN010000015">
    <property type="protein sequence ID" value="KAL0402532.1"/>
    <property type="molecule type" value="Genomic_DNA"/>
</dbReference>
<organism evidence="9">
    <name type="scientific">Sesamum latifolium</name>
    <dbReference type="NCBI Taxonomy" id="2727402"/>
    <lineage>
        <taxon>Eukaryota</taxon>
        <taxon>Viridiplantae</taxon>
        <taxon>Streptophyta</taxon>
        <taxon>Embryophyta</taxon>
        <taxon>Tracheophyta</taxon>
        <taxon>Spermatophyta</taxon>
        <taxon>Magnoliopsida</taxon>
        <taxon>eudicotyledons</taxon>
        <taxon>Gunneridae</taxon>
        <taxon>Pentapetalae</taxon>
        <taxon>asterids</taxon>
        <taxon>lamiids</taxon>
        <taxon>Lamiales</taxon>
        <taxon>Pedaliaceae</taxon>
        <taxon>Sesamum</taxon>
    </lineage>
</organism>
<dbReference type="InterPro" id="IPR058922">
    <property type="entry name" value="WHD_DRP"/>
</dbReference>
<dbReference type="Pfam" id="PF23559">
    <property type="entry name" value="WHD_DRP"/>
    <property type="match status" value="1"/>
</dbReference>
<dbReference type="GO" id="GO:0043531">
    <property type="term" value="F:ADP binding"/>
    <property type="evidence" value="ECO:0007669"/>
    <property type="project" value="InterPro"/>
</dbReference>
<dbReference type="Gene3D" id="3.80.10.10">
    <property type="entry name" value="Ribonuclease Inhibitor"/>
    <property type="match status" value="1"/>
</dbReference>
<dbReference type="InterPro" id="IPR036388">
    <property type="entry name" value="WH-like_DNA-bd_sf"/>
</dbReference>
<dbReference type="GO" id="GO:0098542">
    <property type="term" value="P:defense response to other organism"/>
    <property type="evidence" value="ECO:0007669"/>
    <property type="project" value="TreeGrafter"/>
</dbReference>
<feature type="domain" description="Disease resistance R13L4/SHOC-2-like LRR" evidence="8">
    <location>
        <begin position="244"/>
        <end position="480"/>
    </location>
</feature>
<keyword evidence="6" id="KW-0067">ATP-binding</keyword>
<dbReference type="InterPro" id="IPR055414">
    <property type="entry name" value="LRR_R13L4/SHOC2-like"/>
</dbReference>
<dbReference type="GO" id="GO:0005524">
    <property type="term" value="F:ATP binding"/>
    <property type="evidence" value="ECO:0007669"/>
    <property type="project" value="UniProtKB-KW"/>
</dbReference>
<evidence type="ECO:0000256" key="1">
    <source>
        <dbReference type="ARBA" id="ARBA00008894"/>
    </source>
</evidence>
<dbReference type="SUPFAM" id="SSF52540">
    <property type="entry name" value="P-loop containing nucleoside triphosphate hydrolases"/>
    <property type="match status" value="1"/>
</dbReference>
<dbReference type="PANTHER" id="PTHR23155">
    <property type="entry name" value="DISEASE RESISTANCE PROTEIN RP"/>
    <property type="match status" value="1"/>
</dbReference>
<evidence type="ECO:0000259" key="8">
    <source>
        <dbReference type="Pfam" id="PF23598"/>
    </source>
</evidence>
<evidence type="ECO:0000256" key="2">
    <source>
        <dbReference type="ARBA" id="ARBA00022614"/>
    </source>
</evidence>
<dbReference type="Gene3D" id="1.10.10.10">
    <property type="entry name" value="Winged helix-like DNA-binding domain superfamily/Winged helix DNA-binding domain"/>
    <property type="match status" value="1"/>
</dbReference>
<comment type="caution">
    <text evidence="9">The sequence shown here is derived from an EMBL/GenBank/DDBJ whole genome shotgun (WGS) entry which is preliminary data.</text>
</comment>
<dbReference type="Pfam" id="PF23598">
    <property type="entry name" value="LRR_14"/>
    <property type="match status" value="1"/>
</dbReference>
<dbReference type="FunFam" id="1.10.10.10:FF:000322">
    <property type="entry name" value="Probable disease resistance protein At1g63360"/>
    <property type="match status" value="1"/>
</dbReference>
<dbReference type="Gene3D" id="1.10.8.430">
    <property type="entry name" value="Helical domain of apoptotic protease-activating factors"/>
    <property type="match status" value="1"/>
</dbReference>
<dbReference type="InterPro" id="IPR042197">
    <property type="entry name" value="Apaf_helical"/>
</dbReference>
<evidence type="ECO:0000313" key="9">
    <source>
        <dbReference type="EMBL" id="KAL0402532.1"/>
    </source>
</evidence>
<protein>
    <submittedName>
        <fullName evidence="9">Disease resistance protein</fullName>
    </submittedName>
</protein>
<comment type="similarity">
    <text evidence="1">Belongs to the disease resistance NB-LRR family.</text>
</comment>
<dbReference type="SUPFAM" id="SSF52058">
    <property type="entry name" value="L domain-like"/>
    <property type="match status" value="1"/>
</dbReference>
<dbReference type="InterPro" id="IPR044974">
    <property type="entry name" value="Disease_R_plants"/>
</dbReference>
<dbReference type="AlphaFoldDB" id="A0AAW2TDZ6"/>
<evidence type="ECO:0000259" key="7">
    <source>
        <dbReference type="Pfam" id="PF23559"/>
    </source>
</evidence>
<keyword evidence="3" id="KW-0677">Repeat</keyword>
<reference evidence="9" key="2">
    <citation type="journal article" date="2024" name="Plant">
        <title>Genomic evolution and insights into agronomic trait innovations of Sesamum species.</title>
        <authorList>
            <person name="Miao H."/>
            <person name="Wang L."/>
            <person name="Qu L."/>
            <person name="Liu H."/>
            <person name="Sun Y."/>
            <person name="Le M."/>
            <person name="Wang Q."/>
            <person name="Wei S."/>
            <person name="Zheng Y."/>
            <person name="Lin W."/>
            <person name="Duan Y."/>
            <person name="Cao H."/>
            <person name="Xiong S."/>
            <person name="Wang X."/>
            <person name="Wei L."/>
            <person name="Li C."/>
            <person name="Ma Q."/>
            <person name="Ju M."/>
            <person name="Zhao R."/>
            <person name="Li G."/>
            <person name="Mu C."/>
            <person name="Tian Q."/>
            <person name="Mei H."/>
            <person name="Zhang T."/>
            <person name="Gao T."/>
            <person name="Zhang H."/>
        </authorList>
    </citation>
    <scope>NUCLEOTIDE SEQUENCE</scope>
    <source>
        <strain evidence="9">KEN1</strain>
    </source>
</reference>
<accession>A0AAW2TDZ6</accession>
<evidence type="ECO:0000256" key="6">
    <source>
        <dbReference type="ARBA" id="ARBA00022840"/>
    </source>
</evidence>
<keyword evidence="4" id="KW-0547">Nucleotide-binding</keyword>
<keyword evidence="2" id="KW-0433">Leucine-rich repeat</keyword>
<reference evidence="9" key="1">
    <citation type="submission" date="2020-06" db="EMBL/GenBank/DDBJ databases">
        <authorList>
            <person name="Li T."/>
            <person name="Hu X."/>
            <person name="Zhang T."/>
            <person name="Song X."/>
            <person name="Zhang H."/>
            <person name="Dai N."/>
            <person name="Sheng W."/>
            <person name="Hou X."/>
            <person name="Wei L."/>
        </authorList>
    </citation>
    <scope>NUCLEOTIDE SEQUENCE</scope>
    <source>
        <strain evidence="9">KEN1</strain>
        <tissue evidence="9">Leaf</tissue>
    </source>
</reference>
<sequence>MKILDPDKSRQLFLKKAFIDNTDQRCPKDLENVGREILEKCNGLPLAITIVAGLLVKRRQSQGEWEKVLKELGRSESGVLSILELSYHDLPPQLKSCFLCLGFFDEDADIRARKLVDLWIAEGLIPQGGVAGEEKETMEEIGTSYLDELINRNMVQAKQISKDNQVKSCHIHDLLHELAIKKAREEISFQILRQGNSQSLDKARHYVVYCNAKRSIQHARNSNLRLHSLFFHGAGKIDGSPSYWKSFELLKVLDFENFELTNLSNGIEALTWLRYLGLRNTKIKKLSNSFGRLKNLHVLDIANNDNEEVPNIIWKMTNLRHLYMSDIKCELPFRIDTLKNLRTLKYIAAGNWSLKNPAQMSSLHKLGIDLDIDSNVRELFTSLAMLENLDSLNLSGLIRQPLDQLISLLRLTHLKIKGPLAKVPNASNFPPSLSYLSLSLTSLKEAPMPILQKLPGLLYLNFSLCSYAGEEMVFSGDGFPG</sequence>
<evidence type="ECO:0000256" key="5">
    <source>
        <dbReference type="ARBA" id="ARBA00022821"/>
    </source>
</evidence>
<dbReference type="PANTHER" id="PTHR23155:SF1185">
    <property type="entry name" value="DISEASE RESISTANCE RPP8-LIKE PROTEIN 3-RELATED"/>
    <property type="match status" value="1"/>
</dbReference>
<name>A0AAW2TDZ6_9LAMI</name>
<evidence type="ECO:0000256" key="4">
    <source>
        <dbReference type="ARBA" id="ARBA00022741"/>
    </source>
</evidence>
<dbReference type="InterPro" id="IPR027417">
    <property type="entry name" value="P-loop_NTPase"/>
</dbReference>
<dbReference type="InterPro" id="IPR032675">
    <property type="entry name" value="LRR_dom_sf"/>
</dbReference>
<proteinExistence type="inferred from homology"/>
<gene>
    <name evidence="9" type="ORF">Slati_4283100</name>
</gene>
<feature type="domain" description="Disease resistance protein winged helix" evidence="7">
    <location>
        <begin position="104"/>
        <end position="179"/>
    </location>
</feature>
<evidence type="ECO:0000256" key="3">
    <source>
        <dbReference type="ARBA" id="ARBA00022737"/>
    </source>
</evidence>